<feature type="compositionally biased region" description="Polar residues" evidence="1">
    <location>
        <begin position="213"/>
        <end position="229"/>
    </location>
</feature>
<dbReference type="InterPro" id="IPR039146">
    <property type="entry name" value="GPANK1"/>
</dbReference>
<sequence>MNYTTAGDTFQAGPSKWRAPPIRPAVVIRSTPPTSDLQHVHIHGYTLPQTPQDLASSLPALFVHRSRTDQKEWREWYLNPTRHGKEKQVLPPVFVPSEGTYDELGRSSAEGVTVEIGGGAKLDNHADRGNGKDTSEWYLSISNEGTRTSSPPSRTIPLPTIPQASTSNTSKEDQVSEGSQTRKPGRDHDGTKVKPLRIHKNEWFIRRALLSKSRSYPSSAQKPAQTTSIGGMLDMKPQPKIRPAHYVLGPENKGWALLEGQGWSGGGLGRPTSESALGSTSTKGQGDTAHEDVSGEDERIEGRPKSGRAVKGRIKKESGREVVDLTMDSDEEITSLEKKDSEDNPSIIGHIDEEKDEVDSQMSGDDNKSDCEDRKEAEKEEIIGERVENLNDHNSNLELIQVHQDGPGRTAPIATALKLDRYGLGHSRDTSIKKAKVTHTFKEIREAQRKAKFGQHRMGIELGEKGKKRWKQRAKKDREESKRIMEMLKA</sequence>
<feature type="compositionally biased region" description="Polar residues" evidence="1">
    <location>
        <begin position="272"/>
        <end position="285"/>
    </location>
</feature>
<comment type="caution">
    <text evidence="2">The sequence shown here is derived from an EMBL/GenBank/DDBJ whole genome shotgun (WGS) entry which is preliminary data.</text>
</comment>
<evidence type="ECO:0000313" key="2">
    <source>
        <dbReference type="EMBL" id="RXK40545.1"/>
    </source>
</evidence>
<feature type="region of interest" description="Disordered" evidence="1">
    <location>
        <begin position="265"/>
        <end position="381"/>
    </location>
</feature>
<feature type="region of interest" description="Disordered" evidence="1">
    <location>
        <begin position="464"/>
        <end position="490"/>
    </location>
</feature>
<feature type="region of interest" description="Disordered" evidence="1">
    <location>
        <begin position="213"/>
        <end position="234"/>
    </location>
</feature>
<dbReference type="PANTHER" id="PTHR20923:SF1">
    <property type="entry name" value="G PATCH DOMAIN AND ANKYRIN REPEAT-CONTAINING PROTEIN 1"/>
    <property type="match status" value="1"/>
</dbReference>
<evidence type="ECO:0008006" key="4">
    <source>
        <dbReference type="Google" id="ProtNLM"/>
    </source>
</evidence>
<dbReference type="AlphaFoldDB" id="A0A4Q1BRD7"/>
<organism evidence="2 3">
    <name type="scientific">Tremella mesenterica</name>
    <name type="common">Jelly fungus</name>
    <dbReference type="NCBI Taxonomy" id="5217"/>
    <lineage>
        <taxon>Eukaryota</taxon>
        <taxon>Fungi</taxon>
        <taxon>Dikarya</taxon>
        <taxon>Basidiomycota</taxon>
        <taxon>Agaricomycotina</taxon>
        <taxon>Tremellomycetes</taxon>
        <taxon>Tremellales</taxon>
        <taxon>Tremellaceae</taxon>
        <taxon>Tremella</taxon>
    </lineage>
</organism>
<accession>A0A4Q1BRD7</accession>
<feature type="compositionally biased region" description="Basic residues" evidence="1">
    <location>
        <begin position="305"/>
        <end position="314"/>
    </location>
</feature>
<dbReference type="PANTHER" id="PTHR20923">
    <property type="entry name" value="BAT4 PROTEIN-RELATED"/>
    <property type="match status" value="1"/>
</dbReference>
<name>A0A4Q1BRD7_TREME</name>
<feature type="compositionally biased region" description="Basic and acidic residues" evidence="1">
    <location>
        <begin position="365"/>
        <end position="381"/>
    </location>
</feature>
<dbReference type="Proteomes" id="UP000289152">
    <property type="component" value="Unassembled WGS sequence"/>
</dbReference>
<feature type="compositionally biased region" description="Polar residues" evidence="1">
    <location>
        <begin position="143"/>
        <end position="153"/>
    </location>
</feature>
<feature type="region of interest" description="Disordered" evidence="1">
    <location>
        <begin position="143"/>
        <end position="195"/>
    </location>
</feature>
<gene>
    <name evidence="2" type="ORF">M231_02197</name>
</gene>
<evidence type="ECO:0000313" key="3">
    <source>
        <dbReference type="Proteomes" id="UP000289152"/>
    </source>
</evidence>
<dbReference type="InParanoid" id="A0A4Q1BRD7"/>
<reference evidence="2 3" key="1">
    <citation type="submission" date="2016-06" db="EMBL/GenBank/DDBJ databases">
        <title>Evolution of pathogenesis and genome organization in the Tremellales.</title>
        <authorList>
            <person name="Cuomo C."/>
            <person name="Litvintseva A."/>
            <person name="Heitman J."/>
            <person name="Chen Y."/>
            <person name="Sun S."/>
            <person name="Springer D."/>
            <person name="Dromer F."/>
            <person name="Young S."/>
            <person name="Zeng Q."/>
            <person name="Chapman S."/>
            <person name="Gujja S."/>
            <person name="Saif S."/>
            <person name="Birren B."/>
        </authorList>
    </citation>
    <scope>NUCLEOTIDE SEQUENCE [LARGE SCALE GENOMIC DNA]</scope>
    <source>
        <strain evidence="2 3">ATCC 28783</strain>
    </source>
</reference>
<evidence type="ECO:0000256" key="1">
    <source>
        <dbReference type="SAM" id="MobiDB-lite"/>
    </source>
</evidence>
<keyword evidence="3" id="KW-1185">Reference proteome</keyword>
<feature type="compositionally biased region" description="Basic and acidic residues" evidence="1">
    <location>
        <begin position="476"/>
        <end position="490"/>
    </location>
</feature>
<feature type="compositionally biased region" description="Basic and acidic residues" evidence="1">
    <location>
        <begin position="288"/>
        <end position="304"/>
    </location>
</feature>
<feature type="compositionally biased region" description="Basic residues" evidence="1">
    <location>
        <begin position="466"/>
        <end position="475"/>
    </location>
</feature>
<proteinExistence type="predicted"/>
<dbReference type="EMBL" id="SDIL01000017">
    <property type="protein sequence ID" value="RXK40545.1"/>
    <property type="molecule type" value="Genomic_DNA"/>
</dbReference>
<dbReference type="OrthoDB" id="2538319at2759"/>
<protein>
    <recommendedName>
        <fullName evidence="4">G-patch domain-containing protein</fullName>
    </recommendedName>
</protein>